<dbReference type="Proteomes" id="UP000625527">
    <property type="component" value="Unassembled WGS sequence"/>
</dbReference>
<sequence length="145" mass="15864">MAGRMRSPAAYRDRALAPDASADELRELARCPYPFVWQALAERSDVTPDVLALIVHRSDSAWNDNALLARIAASPRADRQVLLAVLDRILRLLANGQRPYAAGLALVGRVELTDEEASQLLAASGGSRRFRAGVRMRLMARTAGR</sequence>
<name>A0ABR9N498_9MICO</name>
<keyword evidence="2" id="KW-1185">Reference proteome</keyword>
<organism evidence="1 2">
    <name type="scientific">Myceligenerans pegani</name>
    <dbReference type="NCBI Taxonomy" id="2776917"/>
    <lineage>
        <taxon>Bacteria</taxon>
        <taxon>Bacillati</taxon>
        <taxon>Actinomycetota</taxon>
        <taxon>Actinomycetes</taxon>
        <taxon>Micrococcales</taxon>
        <taxon>Promicromonosporaceae</taxon>
        <taxon>Myceligenerans</taxon>
    </lineage>
</organism>
<dbReference type="EMBL" id="JADAQT010000108">
    <property type="protein sequence ID" value="MBE1878489.1"/>
    <property type="molecule type" value="Genomic_DNA"/>
</dbReference>
<comment type="caution">
    <text evidence="1">The sequence shown here is derived from an EMBL/GenBank/DDBJ whole genome shotgun (WGS) entry which is preliminary data.</text>
</comment>
<protein>
    <submittedName>
        <fullName evidence="1">Uncharacterized protein</fullName>
    </submittedName>
</protein>
<proteinExistence type="predicted"/>
<evidence type="ECO:0000313" key="2">
    <source>
        <dbReference type="Proteomes" id="UP000625527"/>
    </source>
</evidence>
<dbReference type="RefSeq" id="WP_192865009.1">
    <property type="nucleotide sequence ID" value="NZ_JADAQT010000108.1"/>
</dbReference>
<evidence type="ECO:0000313" key="1">
    <source>
        <dbReference type="EMBL" id="MBE1878489.1"/>
    </source>
</evidence>
<gene>
    <name evidence="1" type="ORF">IHE71_22590</name>
</gene>
<accession>A0ABR9N498</accession>
<reference evidence="1 2" key="1">
    <citation type="submission" date="2020-10" db="EMBL/GenBank/DDBJ databases">
        <title>Myceligenerans pegani sp. nov., an endophytic actinomycete isolated from Peganum harmala L. in Xinjiang, China.</title>
        <authorList>
            <person name="Xin L."/>
        </authorList>
    </citation>
    <scope>NUCLEOTIDE SEQUENCE [LARGE SCALE GENOMIC DNA]</scope>
    <source>
        <strain evidence="1 2">TRM65318</strain>
    </source>
</reference>